<sequence length="80" mass="8733">MSISAVKRDPTAVAVTVTDDRLVVTLKDGREVAAPLVWFPRLLDATTAQRGNWRLIGRGHGIHWPDLDEDVSVASLLKAS</sequence>
<accession>A0ABT5JJ01</accession>
<reference evidence="1" key="1">
    <citation type="journal article" date="2023" name="Microbiol Resour">
        <title>Genome Sequences of Rhodoplanes serenus and Two Thermotolerant Strains, Rhodoplanes tepidamans and 'Rhodoplanes cryptolactis,' Further Refine the Genus.</title>
        <authorList>
            <person name="Rayyan A.A."/>
            <person name="Kyndt J.A."/>
        </authorList>
    </citation>
    <scope>NUCLEOTIDE SEQUENCE</scope>
    <source>
        <strain evidence="1">DSM 9987</strain>
    </source>
</reference>
<keyword evidence="2" id="KW-1185">Reference proteome</keyword>
<dbReference type="RefSeq" id="WP_272780326.1">
    <property type="nucleotide sequence ID" value="NZ_JAQQLI010000076.1"/>
</dbReference>
<dbReference type="Pfam" id="PF10387">
    <property type="entry name" value="DUF2442"/>
    <property type="match status" value="1"/>
</dbReference>
<evidence type="ECO:0000313" key="1">
    <source>
        <dbReference type="EMBL" id="MDC7789502.1"/>
    </source>
</evidence>
<dbReference type="Gene3D" id="3.30.2020.40">
    <property type="entry name" value="Uncharacterised protein PF10387, DUF2442"/>
    <property type="match status" value="1"/>
</dbReference>
<name>A0ABT5JJ01_RHOTP</name>
<reference evidence="1" key="2">
    <citation type="submission" date="2023-02" db="EMBL/GenBank/DDBJ databases">
        <authorList>
            <person name="Rayyan A."/>
            <person name="Meyer T."/>
            <person name="Kyndt J.A."/>
        </authorList>
    </citation>
    <scope>NUCLEOTIDE SEQUENCE</scope>
    <source>
        <strain evidence="1">DSM 9987</strain>
    </source>
</reference>
<dbReference type="Proteomes" id="UP001165652">
    <property type="component" value="Unassembled WGS sequence"/>
</dbReference>
<organism evidence="1 2">
    <name type="scientific">Rhodoplanes tepidamans</name>
    <name type="common">Rhodoplanes cryptolactis</name>
    <dbReference type="NCBI Taxonomy" id="200616"/>
    <lineage>
        <taxon>Bacteria</taxon>
        <taxon>Pseudomonadati</taxon>
        <taxon>Pseudomonadota</taxon>
        <taxon>Alphaproteobacteria</taxon>
        <taxon>Hyphomicrobiales</taxon>
        <taxon>Nitrobacteraceae</taxon>
        <taxon>Rhodoplanes</taxon>
    </lineage>
</organism>
<proteinExistence type="predicted"/>
<protein>
    <submittedName>
        <fullName evidence="1">DUF2442 domain-containing protein</fullName>
    </submittedName>
</protein>
<dbReference type="InterPro" id="IPR018841">
    <property type="entry name" value="DUF2442"/>
</dbReference>
<evidence type="ECO:0000313" key="2">
    <source>
        <dbReference type="Proteomes" id="UP001165652"/>
    </source>
</evidence>
<dbReference type="EMBL" id="JAQQLI010000076">
    <property type="protein sequence ID" value="MDC7789502.1"/>
    <property type="molecule type" value="Genomic_DNA"/>
</dbReference>
<comment type="caution">
    <text evidence="1">The sequence shown here is derived from an EMBL/GenBank/DDBJ whole genome shotgun (WGS) entry which is preliminary data.</text>
</comment>
<gene>
    <name evidence="1" type="ORF">PQJ73_27800</name>
</gene>